<dbReference type="PANTHER" id="PTHR45708">
    <property type="entry name" value="ENDOCHITINASE"/>
    <property type="match status" value="1"/>
</dbReference>
<name>A0AAQ3RQP2_VIGMU</name>
<keyword evidence="11 14" id="KW-0326">Glycosidase</keyword>
<dbReference type="InterPro" id="IPR050542">
    <property type="entry name" value="Glycosyl_Hydrlase18_Chitinase"/>
</dbReference>
<comment type="catalytic activity">
    <reaction evidence="1">
        <text>Random endo-hydrolysis of N-acetyl-beta-D-glucosaminide (1-&gt;4)-beta-linkages in chitin and chitodextrins.</text>
        <dbReference type="EC" id="3.2.1.14"/>
    </reaction>
</comment>
<dbReference type="FunFam" id="3.20.20.80:FF:000015">
    <property type="entry name" value="Acidic endochitinase SE2"/>
    <property type="match status" value="1"/>
</dbReference>
<evidence type="ECO:0000256" key="9">
    <source>
        <dbReference type="ARBA" id="ARBA00023157"/>
    </source>
</evidence>
<organism evidence="16 17">
    <name type="scientific">Vigna mungo</name>
    <name type="common">Black gram</name>
    <name type="synonym">Phaseolus mungo</name>
    <dbReference type="NCBI Taxonomy" id="3915"/>
    <lineage>
        <taxon>Eukaryota</taxon>
        <taxon>Viridiplantae</taxon>
        <taxon>Streptophyta</taxon>
        <taxon>Embryophyta</taxon>
        <taxon>Tracheophyta</taxon>
        <taxon>Spermatophyta</taxon>
        <taxon>Magnoliopsida</taxon>
        <taxon>eudicotyledons</taxon>
        <taxon>Gunneridae</taxon>
        <taxon>Pentapetalae</taxon>
        <taxon>rosids</taxon>
        <taxon>fabids</taxon>
        <taxon>Fabales</taxon>
        <taxon>Fabaceae</taxon>
        <taxon>Papilionoideae</taxon>
        <taxon>50 kb inversion clade</taxon>
        <taxon>NPAAA clade</taxon>
        <taxon>indigoferoid/millettioid clade</taxon>
        <taxon>Phaseoleae</taxon>
        <taxon>Vigna</taxon>
    </lineage>
</organism>
<keyword evidence="9" id="KW-1015">Disulfide bond</keyword>
<dbReference type="GO" id="GO:0008843">
    <property type="term" value="F:endochitinase activity"/>
    <property type="evidence" value="ECO:0007669"/>
    <property type="project" value="UniProtKB-EC"/>
</dbReference>
<evidence type="ECO:0000256" key="1">
    <source>
        <dbReference type="ARBA" id="ARBA00000822"/>
    </source>
</evidence>
<dbReference type="CDD" id="cd02877">
    <property type="entry name" value="GH18_hevamine_XipI_class_III"/>
    <property type="match status" value="1"/>
</dbReference>
<reference evidence="16 17" key="1">
    <citation type="journal article" date="2023" name="Life. Sci Alliance">
        <title>Evolutionary insights into 3D genome organization and epigenetic landscape of Vigna mungo.</title>
        <authorList>
            <person name="Junaid A."/>
            <person name="Singh B."/>
            <person name="Bhatia S."/>
        </authorList>
    </citation>
    <scope>NUCLEOTIDE SEQUENCE [LARGE SCALE GENOMIC DNA]</scope>
    <source>
        <strain evidence="16">Urdbean</strain>
    </source>
</reference>
<evidence type="ECO:0000256" key="7">
    <source>
        <dbReference type="ARBA" id="ARBA00022801"/>
    </source>
</evidence>
<keyword evidence="10" id="KW-0119">Carbohydrate metabolism</keyword>
<protein>
    <recommendedName>
        <fullName evidence="13">Acidic endochitinase</fullName>
        <ecNumber evidence="4">3.2.1.14</ecNumber>
    </recommendedName>
</protein>
<evidence type="ECO:0000256" key="3">
    <source>
        <dbReference type="ARBA" id="ARBA00009121"/>
    </source>
</evidence>
<evidence type="ECO:0000256" key="6">
    <source>
        <dbReference type="ARBA" id="ARBA00022729"/>
    </source>
</evidence>
<evidence type="ECO:0000256" key="12">
    <source>
        <dbReference type="ARBA" id="ARBA00023326"/>
    </source>
</evidence>
<dbReference type="GO" id="GO:0000272">
    <property type="term" value="P:polysaccharide catabolic process"/>
    <property type="evidence" value="ECO:0007669"/>
    <property type="project" value="UniProtKB-KW"/>
</dbReference>
<keyword evidence="7 14" id="KW-0378">Hydrolase</keyword>
<evidence type="ECO:0000256" key="11">
    <source>
        <dbReference type="ARBA" id="ARBA00023295"/>
    </source>
</evidence>
<dbReference type="InterPro" id="IPR001579">
    <property type="entry name" value="Glyco_hydro_18_chit_AS"/>
</dbReference>
<dbReference type="PROSITE" id="PS01095">
    <property type="entry name" value="GH18_1"/>
    <property type="match status" value="1"/>
</dbReference>
<evidence type="ECO:0000313" key="17">
    <source>
        <dbReference type="Proteomes" id="UP001374535"/>
    </source>
</evidence>
<keyword evidence="5" id="KW-0964">Secreted</keyword>
<keyword evidence="6" id="KW-0732">Signal</keyword>
<dbReference type="PROSITE" id="PS51910">
    <property type="entry name" value="GH18_2"/>
    <property type="match status" value="1"/>
</dbReference>
<comment type="subcellular location">
    <subcellularLocation>
        <location evidence="2">Secreted</location>
        <location evidence="2">Extracellular space</location>
    </subcellularLocation>
</comment>
<evidence type="ECO:0000313" key="16">
    <source>
        <dbReference type="EMBL" id="WVZ03002.1"/>
    </source>
</evidence>
<dbReference type="GO" id="GO:0005576">
    <property type="term" value="C:extracellular region"/>
    <property type="evidence" value="ECO:0007669"/>
    <property type="project" value="UniProtKB-SubCell"/>
</dbReference>
<dbReference type="Gene3D" id="3.20.20.80">
    <property type="entry name" value="Glycosidases"/>
    <property type="match status" value="1"/>
</dbReference>
<dbReference type="GO" id="GO:0006032">
    <property type="term" value="P:chitin catabolic process"/>
    <property type="evidence" value="ECO:0007669"/>
    <property type="project" value="UniProtKB-KW"/>
</dbReference>
<keyword evidence="8" id="KW-0146">Chitin degradation</keyword>
<dbReference type="EMBL" id="CP144694">
    <property type="protein sequence ID" value="WVZ03002.1"/>
    <property type="molecule type" value="Genomic_DNA"/>
</dbReference>
<dbReference type="InterPro" id="IPR017853">
    <property type="entry name" value="GH"/>
</dbReference>
<evidence type="ECO:0000256" key="2">
    <source>
        <dbReference type="ARBA" id="ARBA00004239"/>
    </source>
</evidence>
<proteinExistence type="inferred from homology"/>
<feature type="domain" description="GH18" evidence="15">
    <location>
        <begin position="93"/>
        <end position="361"/>
    </location>
</feature>
<keyword evidence="12" id="KW-0624">Polysaccharide degradation</keyword>
<dbReference type="AlphaFoldDB" id="A0AAQ3RQP2"/>
<comment type="similarity">
    <text evidence="3">Belongs to the glycosyl hydrolase 18 family. Chitinase class II subfamily.</text>
</comment>
<dbReference type="SUPFAM" id="SSF51445">
    <property type="entry name" value="(Trans)glycosidases"/>
    <property type="match status" value="1"/>
</dbReference>
<dbReference type="Proteomes" id="UP001374535">
    <property type="component" value="Chromosome 7"/>
</dbReference>
<evidence type="ECO:0000259" key="15">
    <source>
        <dbReference type="PROSITE" id="PS51910"/>
    </source>
</evidence>
<accession>A0AAQ3RQP2</accession>
<evidence type="ECO:0000256" key="8">
    <source>
        <dbReference type="ARBA" id="ARBA00023024"/>
    </source>
</evidence>
<evidence type="ECO:0000256" key="4">
    <source>
        <dbReference type="ARBA" id="ARBA00012729"/>
    </source>
</evidence>
<dbReference type="PANTHER" id="PTHR45708:SF22">
    <property type="entry name" value="ACIDIC ENDOCHITINASE"/>
    <property type="match status" value="1"/>
</dbReference>
<sequence>MLLTFFLRQTYARCYRSYVTISFPQDTLPYVTLSPPPNFSPYMPSTPINTSHILSTNQTNNTLIKHNMACLKQLSALLLPLLFISLFKPSHAGGISVYWGQNGNEGSLADACNTGNYQYVNIAFLSTFGGGQTPQLNLAGHCDPSINNCNVFSDQITECQSNDIKVLLSLGGASGSYTLSSADDATQVANYIWNNFLGGQSSSRPLGDAILDGVDFDIESGTGEHWDDLARALKGFNSQLLLTAAPQCPIPDAHLDTAIKTGLFDIVWVQFYNNPPCQYSNGNTNDLISSWNQWTSSQANQLFLGVPASTDAAGSGFIPADVLTSQVLPTIKDSSKYGGVMLWDRFNDGQSEYSDAIIGSV</sequence>
<evidence type="ECO:0000256" key="5">
    <source>
        <dbReference type="ARBA" id="ARBA00022525"/>
    </source>
</evidence>
<evidence type="ECO:0000256" key="13">
    <source>
        <dbReference type="ARBA" id="ARBA00073139"/>
    </source>
</evidence>
<dbReference type="Pfam" id="PF00704">
    <property type="entry name" value="Glyco_hydro_18"/>
    <property type="match status" value="1"/>
</dbReference>
<keyword evidence="17" id="KW-1185">Reference proteome</keyword>
<dbReference type="InterPro" id="IPR045321">
    <property type="entry name" value="Cts1-like"/>
</dbReference>
<dbReference type="InterPro" id="IPR001223">
    <property type="entry name" value="Glyco_hydro18_cat"/>
</dbReference>
<dbReference type="EC" id="3.2.1.14" evidence="4"/>
<evidence type="ECO:0000256" key="14">
    <source>
        <dbReference type="RuleBase" id="RU000489"/>
    </source>
</evidence>
<evidence type="ECO:0000256" key="10">
    <source>
        <dbReference type="ARBA" id="ARBA00023277"/>
    </source>
</evidence>
<gene>
    <name evidence="16" type="ORF">V8G54_023808</name>
</gene>